<evidence type="ECO:0000313" key="2">
    <source>
        <dbReference type="Proteomes" id="UP000467841"/>
    </source>
</evidence>
<dbReference type="AlphaFoldDB" id="A0A6D2IZB0"/>
<name>A0A6D2IZB0_9BRAS</name>
<sequence>MIDSRATFCYFIPDSFPSFSTRIHKPESTSLHRMKMYGESGSPCRKPLLGWSVSWVMSTLSRWLSEEQADWFSVTISLRTRLQPQGKNLRDNLKFPEAKKSWISDMTFSFTVFQFDWKKQAENPSGPGAFPGKLPEYLKSYKSHSDMKVLNSTKDPSGRGGPPLFSEASMISLKSSVNNQGSDLFPTLFSYLVPNSLSLSIARCVESRSRYLDSRKEPNPLLRVPEVRPEHVPHIPSFGIY</sequence>
<keyword evidence="2" id="KW-1185">Reference proteome</keyword>
<gene>
    <name evidence="1" type="ORF">MERR_LOCUS17518</name>
</gene>
<comment type="caution">
    <text evidence="1">The sequence shown here is derived from an EMBL/GenBank/DDBJ whole genome shotgun (WGS) entry which is preliminary data.</text>
</comment>
<dbReference type="Proteomes" id="UP000467841">
    <property type="component" value="Unassembled WGS sequence"/>
</dbReference>
<dbReference type="EMBL" id="CACVBM020001093">
    <property type="protein sequence ID" value="CAA7030283.1"/>
    <property type="molecule type" value="Genomic_DNA"/>
</dbReference>
<proteinExistence type="predicted"/>
<reference evidence="1" key="1">
    <citation type="submission" date="2020-01" db="EMBL/GenBank/DDBJ databases">
        <authorList>
            <person name="Mishra B."/>
        </authorList>
    </citation>
    <scope>NUCLEOTIDE SEQUENCE [LARGE SCALE GENOMIC DNA]</scope>
</reference>
<organism evidence="1 2">
    <name type="scientific">Microthlaspi erraticum</name>
    <dbReference type="NCBI Taxonomy" id="1685480"/>
    <lineage>
        <taxon>Eukaryota</taxon>
        <taxon>Viridiplantae</taxon>
        <taxon>Streptophyta</taxon>
        <taxon>Embryophyta</taxon>
        <taxon>Tracheophyta</taxon>
        <taxon>Spermatophyta</taxon>
        <taxon>Magnoliopsida</taxon>
        <taxon>eudicotyledons</taxon>
        <taxon>Gunneridae</taxon>
        <taxon>Pentapetalae</taxon>
        <taxon>rosids</taxon>
        <taxon>malvids</taxon>
        <taxon>Brassicales</taxon>
        <taxon>Brassicaceae</taxon>
        <taxon>Coluteocarpeae</taxon>
        <taxon>Microthlaspi</taxon>
    </lineage>
</organism>
<protein>
    <submittedName>
        <fullName evidence="1">Uncharacterized protein</fullName>
    </submittedName>
</protein>
<evidence type="ECO:0000313" key="1">
    <source>
        <dbReference type="EMBL" id="CAA7030283.1"/>
    </source>
</evidence>
<accession>A0A6D2IZB0</accession>